<evidence type="ECO:0000313" key="1">
    <source>
        <dbReference type="EMBL" id="KAA8544022.1"/>
    </source>
</evidence>
<accession>A0A5J5BQM2</accession>
<protein>
    <submittedName>
        <fullName evidence="1">Uncharacterized protein</fullName>
    </submittedName>
</protein>
<sequence length="162" mass="18904">MSVMDLLFRVMLYARNRNSTISISSNRELNASADDAFARLYYDAVQSEIEAATHKSKMCPWRRVKGHSKEELITHNDLVLALLERIQAIPDGAATSAKQTGGWETDLHKNIKFDPDGRLIVNFFNKLKIRVNFRKNRNMENEARSRFRHYIRRFGYTEEFCS</sequence>
<name>A0A5J5BQM2_9ASTE</name>
<reference evidence="1 2" key="1">
    <citation type="submission" date="2019-09" db="EMBL/GenBank/DDBJ databases">
        <title>A chromosome-level genome assembly of the Chinese tupelo Nyssa sinensis.</title>
        <authorList>
            <person name="Yang X."/>
            <person name="Kang M."/>
            <person name="Yang Y."/>
            <person name="Xiong H."/>
            <person name="Wang M."/>
            <person name="Zhang Z."/>
            <person name="Wang Z."/>
            <person name="Wu H."/>
            <person name="Ma T."/>
            <person name="Liu J."/>
            <person name="Xi Z."/>
        </authorList>
    </citation>
    <scope>NUCLEOTIDE SEQUENCE [LARGE SCALE GENOMIC DNA]</scope>
    <source>
        <strain evidence="1">J267</strain>
        <tissue evidence="1">Leaf</tissue>
    </source>
</reference>
<gene>
    <name evidence="1" type="ORF">F0562_021800</name>
</gene>
<organism evidence="1 2">
    <name type="scientific">Nyssa sinensis</name>
    <dbReference type="NCBI Taxonomy" id="561372"/>
    <lineage>
        <taxon>Eukaryota</taxon>
        <taxon>Viridiplantae</taxon>
        <taxon>Streptophyta</taxon>
        <taxon>Embryophyta</taxon>
        <taxon>Tracheophyta</taxon>
        <taxon>Spermatophyta</taxon>
        <taxon>Magnoliopsida</taxon>
        <taxon>eudicotyledons</taxon>
        <taxon>Gunneridae</taxon>
        <taxon>Pentapetalae</taxon>
        <taxon>asterids</taxon>
        <taxon>Cornales</taxon>
        <taxon>Nyssaceae</taxon>
        <taxon>Nyssa</taxon>
    </lineage>
</organism>
<dbReference type="OrthoDB" id="29755at2759"/>
<proteinExistence type="predicted"/>
<dbReference type="AlphaFoldDB" id="A0A5J5BQM2"/>
<evidence type="ECO:0000313" key="2">
    <source>
        <dbReference type="Proteomes" id="UP000325577"/>
    </source>
</evidence>
<dbReference type="Proteomes" id="UP000325577">
    <property type="component" value="Linkage Group LG11"/>
</dbReference>
<dbReference type="EMBL" id="CM018034">
    <property type="protein sequence ID" value="KAA8544022.1"/>
    <property type="molecule type" value="Genomic_DNA"/>
</dbReference>
<keyword evidence="2" id="KW-1185">Reference proteome</keyword>